<dbReference type="AlphaFoldDB" id="A0A7X2ZQV0"/>
<proteinExistence type="predicted"/>
<dbReference type="EMBL" id="RCNR01000004">
    <property type="protein sequence ID" value="MUH34717.1"/>
    <property type="molecule type" value="Genomic_DNA"/>
</dbReference>
<organism evidence="1 2">
    <name type="scientific">Zobellia amurskyensis</name>
    <dbReference type="NCBI Taxonomy" id="248905"/>
    <lineage>
        <taxon>Bacteria</taxon>
        <taxon>Pseudomonadati</taxon>
        <taxon>Bacteroidota</taxon>
        <taxon>Flavobacteriia</taxon>
        <taxon>Flavobacteriales</taxon>
        <taxon>Flavobacteriaceae</taxon>
        <taxon>Zobellia</taxon>
    </lineage>
</organism>
<evidence type="ECO:0000313" key="1">
    <source>
        <dbReference type="EMBL" id="MUH34717.1"/>
    </source>
</evidence>
<dbReference type="PROSITE" id="PS51257">
    <property type="entry name" value="PROKAR_LIPOPROTEIN"/>
    <property type="match status" value="1"/>
</dbReference>
<feature type="non-terminal residue" evidence="1">
    <location>
        <position position="38"/>
    </location>
</feature>
<dbReference type="Proteomes" id="UP000540519">
    <property type="component" value="Unassembled WGS sequence"/>
</dbReference>
<evidence type="ECO:0000313" key="2">
    <source>
        <dbReference type="Proteomes" id="UP000540519"/>
    </source>
</evidence>
<sequence>MKHLILIVFLILASCKGETKTEQEVTMDPSVLEMWEGF</sequence>
<keyword evidence="2" id="KW-1185">Reference proteome</keyword>
<reference evidence="1 2" key="1">
    <citation type="journal article" date="2019" name="Mar. Drugs">
        <title>Comparative Genomics and CAZyme Genome Repertoires of Marine Zobellia amurskyensis KMM 3526(T) and Zobellia laminariae KMM 3676(T).</title>
        <authorList>
            <person name="Chernysheva N."/>
            <person name="Bystritskaya E."/>
            <person name="Stenkova A."/>
            <person name="Golovkin I."/>
            <person name="Nedashkovskaya O."/>
            <person name="Isaeva M."/>
        </authorList>
    </citation>
    <scope>NUCLEOTIDE SEQUENCE [LARGE SCALE GENOMIC DNA]</scope>
    <source>
        <strain evidence="1 2">KMM 3526</strain>
    </source>
</reference>
<name>A0A7X2ZQV0_9FLAO</name>
<gene>
    <name evidence="1" type="ORF">D9O36_02585</name>
</gene>
<protein>
    <submittedName>
        <fullName evidence="1">ASCH domain-containing protein</fullName>
    </submittedName>
</protein>
<accession>A0A7X2ZQV0</accession>
<comment type="caution">
    <text evidence="1">The sequence shown here is derived from an EMBL/GenBank/DDBJ whole genome shotgun (WGS) entry which is preliminary data.</text>
</comment>